<organism evidence="10 11">
    <name type="scientific">Aeromonas simiae</name>
    <dbReference type="NCBI Taxonomy" id="218936"/>
    <lineage>
        <taxon>Bacteria</taxon>
        <taxon>Pseudomonadati</taxon>
        <taxon>Pseudomonadota</taxon>
        <taxon>Gammaproteobacteria</taxon>
        <taxon>Aeromonadales</taxon>
        <taxon>Aeromonadaceae</taxon>
        <taxon>Aeromonas</taxon>
    </lineage>
</organism>
<dbReference type="SUPFAM" id="SSF52540">
    <property type="entry name" value="P-loop containing nucleoside triphosphate hydrolases"/>
    <property type="match status" value="1"/>
</dbReference>
<dbReference type="InterPro" id="IPR003593">
    <property type="entry name" value="AAA+_ATPase"/>
</dbReference>
<keyword evidence="4" id="KW-1003">Cell membrane</keyword>
<dbReference type="InterPro" id="IPR003439">
    <property type="entry name" value="ABC_transporter-like_ATP-bd"/>
</dbReference>
<dbReference type="PROSITE" id="PS50893">
    <property type="entry name" value="ABC_TRANSPORTER_2"/>
    <property type="match status" value="1"/>
</dbReference>
<reference evidence="10 11" key="1">
    <citation type="submission" date="2019-05" db="EMBL/GenBank/DDBJ databases">
        <title>OXA-830, a novel chromosomally encoded expanded-spectrum class D beta-lactamase in Aeromonas simiae.</title>
        <authorList>
            <person name="Zhou W."/>
            <person name="Chen Q."/>
        </authorList>
    </citation>
    <scope>NUCLEOTIDE SEQUENCE [LARGE SCALE GENOMIC DNA]</scope>
    <source>
        <strain evidence="10 11">A6</strain>
    </source>
</reference>
<dbReference type="GO" id="GO:0005886">
    <property type="term" value="C:plasma membrane"/>
    <property type="evidence" value="ECO:0007669"/>
    <property type="project" value="UniProtKB-SubCell"/>
</dbReference>
<dbReference type="RefSeq" id="WP_193004343.1">
    <property type="nucleotide sequence ID" value="NZ_CP040449.1"/>
</dbReference>
<keyword evidence="7 10" id="KW-0067">ATP-binding</keyword>
<evidence type="ECO:0000256" key="6">
    <source>
        <dbReference type="ARBA" id="ARBA00022741"/>
    </source>
</evidence>
<comment type="similarity">
    <text evidence="2">Belongs to the ABC transporter superfamily.</text>
</comment>
<dbReference type="Pfam" id="PF00005">
    <property type="entry name" value="ABC_tran"/>
    <property type="match status" value="1"/>
</dbReference>
<dbReference type="CDD" id="cd03257">
    <property type="entry name" value="ABC_NikE_OppD_transporters"/>
    <property type="match status" value="1"/>
</dbReference>
<evidence type="ECO:0000256" key="7">
    <source>
        <dbReference type="ARBA" id="ARBA00022840"/>
    </source>
</evidence>
<keyword evidence="5" id="KW-0997">Cell inner membrane</keyword>
<evidence type="ECO:0000313" key="11">
    <source>
        <dbReference type="Proteomes" id="UP000594034"/>
    </source>
</evidence>
<dbReference type="KEGG" id="asim:FE240_09335"/>
<dbReference type="GO" id="GO:0055085">
    <property type="term" value="P:transmembrane transport"/>
    <property type="evidence" value="ECO:0007669"/>
    <property type="project" value="UniProtKB-ARBA"/>
</dbReference>
<dbReference type="InterPro" id="IPR017871">
    <property type="entry name" value="ABC_transporter-like_CS"/>
</dbReference>
<evidence type="ECO:0000313" key="10">
    <source>
        <dbReference type="EMBL" id="QFI54871.1"/>
    </source>
</evidence>
<keyword evidence="11" id="KW-1185">Reference proteome</keyword>
<dbReference type="InterPro" id="IPR027417">
    <property type="entry name" value="P-loop_NTPase"/>
</dbReference>
<proteinExistence type="inferred from homology"/>
<dbReference type="PANTHER" id="PTHR43776:SF4">
    <property type="entry name" value="PUTRESCINE EXPORT SYSTEM ATP-BINDING PROTEIN SAPF"/>
    <property type="match status" value="1"/>
</dbReference>
<dbReference type="Proteomes" id="UP000594034">
    <property type="component" value="Chromosome"/>
</dbReference>
<evidence type="ECO:0000256" key="4">
    <source>
        <dbReference type="ARBA" id="ARBA00022475"/>
    </source>
</evidence>
<evidence type="ECO:0000256" key="3">
    <source>
        <dbReference type="ARBA" id="ARBA00022448"/>
    </source>
</evidence>
<protein>
    <submittedName>
        <fullName evidence="10">ATP-binding cassette domain-containing protein</fullName>
    </submittedName>
</protein>
<dbReference type="PANTHER" id="PTHR43776">
    <property type="entry name" value="TRANSPORT ATP-BINDING PROTEIN"/>
    <property type="match status" value="1"/>
</dbReference>
<feature type="domain" description="ABC transporter" evidence="9">
    <location>
        <begin position="8"/>
        <end position="253"/>
    </location>
</feature>
<comment type="subcellular location">
    <subcellularLocation>
        <location evidence="1">Cell inner membrane</location>
        <topology evidence="1">Peripheral membrane protein</topology>
    </subcellularLocation>
</comment>
<sequence length="262" mass="29151">MSESTPLLQVRGLSKTFHNRIGLLRRQKVDAVRSVSFDLEVGQTLAIVGEAGSGKSTLARILAGVIEPSDGEIHISGERMVHGDYQTRCKLLRMIFQDPSSSLNPKLRVGRILETPLRLNTALSPEAREERVMAALRMVGLLPDHALFYPSMLAAGQKQRVALARAVILNPLIVVADETLATLDVSMRSQMINLLLEMQENMGLSYIMVANDLGVVSHISDEVLVMHEGRVVERGKTLQVFTDPQHDVTKRLISNYDNEYRR</sequence>
<dbReference type="EMBL" id="CP040449">
    <property type="protein sequence ID" value="QFI54871.1"/>
    <property type="molecule type" value="Genomic_DNA"/>
</dbReference>
<name>A0A5J6WXE7_9GAMM</name>
<dbReference type="AlphaFoldDB" id="A0A5J6WXE7"/>
<dbReference type="PROSITE" id="PS00211">
    <property type="entry name" value="ABC_TRANSPORTER_1"/>
    <property type="match status" value="1"/>
</dbReference>
<dbReference type="InterPro" id="IPR050319">
    <property type="entry name" value="ABC_transp_ATP-bind"/>
</dbReference>
<gene>
    <name evidence="10" type="ORF">FE240_09335</name>
</gene>
<dbReference type="GO" id="GO:0005524">
    <property type="term" value="F:ATP binding"/>
    <property type="evidence" value="ECO:0007669"/>
    <property type="project" value="UniProtKB-KW"/>
</dbReference>
<dbReference type="Gene3D" id="3.40.50.300">
    <property type="entry name" value="P-loop containing nucleotide triphosphate hydrolases"/>
    <property type="match status" value="1"/>
</dbReference>
<evidence type="ECO:0000256" key="8">
    <source>
        <dbReference type="ARBA" id="ARBA00023136"/>
    </source>
</evidence>
<dbReference type="GO" id="GO:0016887">
    <property type="term" value="F:ATP hydrolysis activity"/>
    <property type="evidence" value="ECO:0007669"/>
    <property type="project" value="InterPro"/>
</dbReference>
<evidence type="ECO:0000256" key="5">
    <source>
        <dbReference type="ARBA" id="ARBA00022519"/>
    </source>
</evidence>
<evidence type="ECO:0000259" key="9">
    <source>
        <dbReference type="PROSITE" id="PS50893"/>
    </source>
</evidence>
<evidence type="ECO:0000256" key="2">
    <source>
        <dbReference type="ARBA" id="ARBA00005417"/>
    </source>
</evidence>
<accession>A0A5J6WXE7</accession>
<keyword evidence="8" id="KW-0472">Membrane</keyword>
<keyword evidence="6" id="KW-0547">Nucleotide-binding</keyword>
<keyword evidence="3" id="KW-0813">Transport</keyword>
<dbReference type="SMART" id="SM00382">
    <property type="entry name" value="AAA"/>
    <property type="match status" value="1"/>
</dbReference>
<evidence type="ECO:0000256" key="1">
    <source>
        <dbReference type="ARBA" id="ARBA00004417"/>
    </source>
</evidence>